<proteinExistence type="predicted"/>
<keyword evidence="4 6" id="KW-1133">Transmembrane helix</keyword>
<evidence type="ECO:0000256" key="3">
    <source>
        <dbReference type="ARBA" id="ARBA00022692"/>
    </source>
</evidence>
<comment type="subcellular location">
    <subcellularLocation>
        <location evidence="1">Cell membrane</location>
        <topology evidence="1">Multi-pass membrane protein</topology>
    </subcellularLocation>
</comment>
<keyword evidence="3 6" id="KW-0812">Transmembrane</keyword>
<evidence type="ECO:0000256" key="5">
    <source>
        <dbReference type="ARBA" id="ARBA00023136"/>
    </source>
</evidence>
<evidence type="ECO:0000313" key="8">
    <source>
        <dbReference type="EMBL" id="SDN27928.1"/>
    </source>
</evidence>
<keyword evidence="2" id="KW-1003">Cell membrane</keyword>
<sequence length="314" mass="35557">MALWVALACGFFLFSFFYLLAMTKIAPKTQVKGRVQQLRRPVSLDERVRFESEQLNRPFAERLILPLFRRLEERLIRLAPARIFAVLAERIMKAGKQHSWSINTFVCFWLISSLGFFVITGFFAFYANPLPFLQGVALSVCGLIIGAALPVAFLDWLIAIRRKAILRQLPDVLDLLCISVQAGLSFDGAMARVAEKMNGPLIEECSKMLRDVRMGMTRRQALANLAERCKIQEVYLFTSAVVQSDRLGVSMAKTLAIQSENMRERRRQTVKEQALKAPVKMLLPLAVFIFPALFIVIMLPTLFSILNNLKALGK</sequence>
<feature type="transmembrane region" description="Helical" evidence="6">
    <location>
        <begin position="132"/>
        <end position="158"/>
    </location>
</feature>
<dbReference type="GO" id="GO:0005886">
    <property type="term" value="C:plasma membrane"/>
    <property type="evidence" value="ECO:0007669"/>
    <property type="project" value="UniProtKB-SubCell"/>
</dbReference>
<dbReference type="AlphaFoldDB" id="A0A1H0A2Y0"/>
<name>A0A1H0A2Y0_9FIRM</name>
<feature type="domain" description="Type II secretion system protein GspF" evidence="7">
    <location>
        <begin position="173"/>
        <end position="298"/>
    </location>
</feature>
<reference evidence="8 9" key="1">
    <citation type="submission" date="2016-10" db="EMBL/GenBank/DDBJ databases">
        <authorList>
            <person name="de Groot N.N."/>
        </authorList>
    </citation>
    <scope>NUCLEOTIDE SEQUENCE [LARGE SCALE GENOMIC DNA]</scope>
    <source>
        <strain evidence="8 9">DSM 1736</strain>
    </source>
</reference>
<keyword evidence="5 6" id="KW-0472">Membrane</keyword>
<dbReference type="Proteomes" id="UP000214880">
    <property type="component" value="Unassembled WGS sequence"/>
</dbReference>
<evidence type="ECO:0000256" key="2">
    <source>
        <dbReference type="ARBA" id="ARBA00022475"/>
    </source>
</evidence>
<organism evidence="8 9">
    <name type="scientific">Dendrosporobacter quercicolus</name>
    <dbReference type="NCBI Taxonomy" id="146817"/>
    <lineage>
        <taxon>Bacteria</taxon>
        <taxon>Bacillati</taxon>
        <taxon>Bacillota</taxon>
        <taxon>Negativicutes</taxon>
        <taxon>Selenomonadales</taxon>
        <taxon>Sporomusaceae</taxon>
        <taxon>Dendrosporobacter</taxon>
    </lineage>
</organism>
<feature type="transmembrane region" description="Helical" evidence="6">
    <location>
        <begin position="281"/>
        <end position="306"/>
    </location>
</feature>
<protein>
    <submittedName>
        <fullName evidence="8">Tight adherence protein C</fullName>
    </submittedName>
</protein>
<dbReference type="RefSeq" id="WP_092075031.1">
    <property type="nucleotide sequence ID" value="NZ_FNHB01000016.1"/>
</dbReference>
<gene>
    <name evidence="8" type="ORF">SAMN04488502_11641</name>
</gene>
<dbReference type="PANTHER" id="PTHR35007:SF2">
    <property type="entry name" value="PILUS ASSEMBLE PROTEIN"/>
    <property type="match status" value="1"/>
</dbReference>
<keyword evidence="9" id="KW-1185">Reference proteome</keyword>
<dbReference type="InterPro" id="IPR018076">
    <property type="entry name" value="T2SS_GspF_dom"/>
</dbReference>
<evidence type="ECO:0000259" key="7">
    <source>
        <dbReference type="Pfam" id="PF00482"/>
    </source>
</evidence>
<dbReference type="Pfam" id="PF00482">
    <property type="entry name" value="T2SSF"/>
    <property type="match status" value="1"/>
</dbReference>
<dbReference type="EMBL" id="FNHB01000016">
    <property type="protein sequence ID" value="SDN27928.1"/>
    <property type="molecule type" value="Genomic_DNA"/>
</dbReference>
<evidence type="ECO:0000313" key="9">
    <source>
        <dbReference type="Proteomes" id="UP000214880"/>
    </source>
</evidence>
<dbReference type="OrthoDB" id="9810662at2"/>
<dbReference type="STRING" id="146817.SAMN04488502_11641"/>
<dbReference type="PANTHER" id="PTHR35007">
    <property type="entry name" value="INTEGRAL MEMBRANE PROTEIN-RELATED"/>
    <property type="match status" value="1"/>
</dbReference>
<evidence type="ECO:0000256" key="6">
    <source>
        <dbReference type="SAM" id="Phobius"/>
    </source>
</evidence>
<feature type="transmembrane region" description="Helical" evidence="6">
    <location>
        <begin position="104"/>
        <end position="126"/>
    </location>
</feature>
<accession>A0A1H0A2Y0</accession>
<evidence type="ECO:0000256" key="1">
    <source>
        <dbReference type="ARBA" id="ARBA00004651"/>
    </source>
</evidence>
<evidence type="ECO:0000256" key="4">
    <source>
        <dbReference type="ARBA" id="ARBA00022989"/>
    </source>
</evidence>